<evidence type="ECO:0000259" key="3">
    <source>
        <dbReference type="Pfam" id="PF01048"/>
    </source>
</evidence>
<dbReference type="SUPFAM" id="SSF53167">
    <property type="entry name" value="Purine and uridine phosphorylases"/>
    <property type="match status" value="1"/>
</dbReference>
<dbReference type="Gene3D" id="3.40.50.1580">
    <property type="entry name" value="Nucleoside phosphorylase domain"/>
    <property type="match status" value="1"/>
</dbReference>
<protein>
    <recommendedName>
        <fullName evidence="3">Nucleoside phosphorylase domain-containing protein</fullName>
    </recommendedName>
</protein>
<evidence type="ECO:0000256" key="2">
    <source>
        <dbReference type="ARBA" id="ARBA00022679"/>
    </source>
</evidence>
<proteinExistence type="predicted"/>
<dbReference type="Pfam" id="PF01048">
    <property type="entry name" value="PNP_UDP_1"/>
    <property type="match status" value="1"/>
</dbReference>
<dbReference type="EMBL" id="DTBP01000004">
    <property type="protein sequence ID" value="HGQ73496.1"/>
    <property type="molecule type" value="Genomic_DNA"/>
</dbReference>
<accession>A0A7C4JKU5</accession>
<gene>
    <name evidence="4" type="ORF">ENU09_01885</name>
    <name evidence="5" type="ORF">ENU20_00225</name>
</gene>
<dbReference type="PANTHER" id="PTHR42679">
    <property type="entry name" value="S-METHYL-5'-THIOADENOSINE PHOSPHORYLASE"/>
    <property type="match status" value="1"/>
</dbReference>
<dbReference type="GO" id="GO:0005829">
    <property type="term" value="C:cytosol"/>
    <property type="evidence" value="ECO:0007669"/>
    <property type="project" value="TreeGrafter"/>
</dbReference>
<evidence type="ECO:0000256" key="1">
    <source>
        <dbReference type="ARBA" id="ARBA00022676"/>
    </source>
</evidence>
<dbReference type="GO" id="GO:0017061">
    <property type="term" value="F:S-methyl-5-thioadenosine phosphorylase activity"/>
    <property type="evidence" value="ECO:0007669"/>
    <property type="project" value="InterPro"/>
</dbReference>
<dbReference type="EMBL" id="DTBE01000055">
    <property type="protein sequence ID" value="HGQ59461.1"/>
    <property type="molecule type" value="Genomic_DNA"/>
</dbReference>
<dbReference type="GO" id="GO:0019509">
    <property type="term" value="P:L-methionine salvage from methylthioadenosine"/>
    <property type="evidence" value="ECO:0007669"/>
    <property type="project" value="TreeGrafter"/>
</dbReference>
<dbReference type="CDD" id="cd09010">
    <property type="entry name" value="MTAP_SsMTAPII_like_MTIP"/>
    <property type="match status" value="1"/>
</dbReference>
<dbReference type="InterPro" id="IPR035994">
    <property type="entry name" value="Nucleoside_phosphorylase_sf"/>
</dbReference>
<reference evidence="5" key="1">
    <citation type="journal article" date="2020" name="mSystems">
        <title>Genome- and Community-Level Interaction Insights into Carbon Utilization and Element Cycling Functions of Hydrothermarchaeota in Hydrothermal Sediment.</title>
        <authorList>
            <person name="Zhou Z."/>
            <person name="Liu Y."/>
            <person name="Xu W."/>
            <person name="Pan J."/>
            <person name="Luo Z.H."/>
            <person name="Li M."/>
        </authorList>
    </citation>
    <scope>NUCLEOTIDE SEQUENCE [LARGE SCALE GENOMIC DNA]</scope>
    <source>
        <strain evidence="4">SpSt-638</strain>
        <strain evidence="5">SpSt-648</strain>
    </source>
</reference>
<evidence type="ECO:0000313" key="4">
    <source>
        <dbReference type="EMBL" id="HGQ59461.1"/>
    </source>
</evidence>
<name>A0A7C4JKU5_STAMA</name>
<keyword evidence="1" id="KW-0328">Glycosyltransferase</keyword>
<evidence type="ECO:0000313" key="5">
    <source>
        <dbReference type="EMBL" id="HGQ73496.1"/>
    </source>
</evidence>
<dbReference type="GO" id="GO:0009116">
    <property type="term" value="P:nucleoside metabolic process"/>
    <property type="evidence" value="ECO:0007669"/>
    <property type="project" value="InterPro"/>
</dbReference>
<dbReference type="InterPro" id="IPR000845">
    <property type="entry name" value="Nucleoside_phosphorylase_d"/>
</dbReference>
<sequence length="241" mass="26767">MSRRLGLIGDLGTQDLFPGVPGELDTIYGKVEIVLTRTEYKILFIPRYGFKQNIPPHEVNYRAIISALKHYGVKHVLATTIATRLNPNMNIGDIVIPQDLIDFTTFRASLVSKPGHSIDMGEIFSQELRELVLRIARENGLTNVREAGVAAVVDGVRFETRSEARFLRSIGCDIITTSIAPEAFLAKEAGLEYLPLAIVMNDAADMGVKRNMQELLIDLKKIMIGVKELVLKIAGELYKTT</sequence>
<keyword evidence="2" id="KW-0808">Transferase</keyword>
<comment type="caution">
    <text evidence="5">The sequence shown here is derived from an EMBL/GenBank/DDBJ whole genome shotgun (WGS) entry which is preliminary data.</text>
</comment>
<dbReference type="InterPro" id="IPR010044">
    <property type="entry name" value="MTAP"/>
</dbReference>
<dbReference type="PANTHER" id="PTHR42679:SF2">
    <property type="entry name" value="S-METHYL-5'-THIOADENOSINE PHOSPHORYLASE"/>
    <property type="match status" value="1"/>
</dbReference>
<organism evidence="5">
    <name type="scientific">Staphylothermus marinus</name>
    <dbReference type="NCBI Taxonomy" id="2280"/>
    <lineage>
        <taxon>Archaea</taxon>
        <taxon>Thermoproteota</taxon>
        <taxon>Thermoprotei</taxon>
        <taxon>Desulfurococcales</taxon>
        <taxon>Desulfurococcaceae</taxon>
        <taxon>Staphylothermus</taxon>
    </lineage>
</organism>
<dbReference type="AlphaFoldDB" id="A0A7C4JKU5"/>
<feature type="domain" description="Nucleoside phosphorylase" evidence="3">
    <location>
        <begin position="23"/>
        <end position="220"/>
    </location>
</feature>